<evidence type="ECO:0000313" key="8">
    <source>
        <dbReference type="EMBL" id="CAG8666274.1"/>
    </source>
</evidence>
<evidence type="ECO:0000259" key="7">
    <source>
        <dbReference type="Pfam" id="PF05699"/>
    </source>
</evidence>
<keyword evidence="9" id="KW-1185">Reference proteome</keyword>
<feature type="domain" description="HAT C-terminal dimerisation" evidence="7">
    <location>
        <begin position="505"/>
        <end position="583"/>
    </location>
</feature>
<gene>
    <name evidence="8" type="ORF">CPELLU_LOCUS10042</name>
</gene>
<dbReference type="Pfam" id="PF05699">
    <property type="entry name" value="Dimer_Tnp_hAT"/>
    <property type="match status" value="1"/>
</dbReference>
<protein>
    <submittedName>
        <fullName evidence="8">3802_t:CDS:1</fullName>
    </submittedName>
</protein>
<evidence type="ECO:0000256" key="5">
    <source>
        <dbReference type="ARBA" id="ARBA00023242"/>
    </source>
</evidence>
<dbReference type="InterPro" id="IPR012337">
    <property type="entry name" value="RNaseH-like_sf"/>
</dbReference>
<feature type="region of interest" description="Disordered" evidence="6">
    <location>
        <begin position="603"/>
        <end position="641"/>
    </location>
</feature>
<dbReference type="PANTHER" id="PTHR46481:SF10">
    <property type="entry name" value="ZINC FINGER BED DOMAIN-CONTAINING PROTEIN 39"/>
    <property type="match status" value="1"/>
</dbReference>
<reference evidence="8" key="1">
    <citation type="submission" date="2021-06" db="EMBL/GenBank/DDBJ databases">
        <authorList>
            <person name="Kallberg Y."/>
            <person name="Tangrot J."/>
            <person name="Rosling A."/>
        </authorList>
    </citation>
    <scope>NUCLEOTIDE SEQUENCE</scope>
    <source>
        <strain evidence="8">FL966</strain>
    </source>
</reference>
<organism evidence="8 9">
    <name type="scientific">Cetraspora pellucida</name>
    <dbReference type="NCBI Taxonomy" id="1433469"/>
    <lineage>
        <taxon>Eukaryota</taxon>
        <taxon>Fungi</taxon>
        <taxon>Fungi incertae sedis</taxon>
        <taxon>Mucoromycota</taxon>
        <taxon>Glomeromycotina</taxon>
        <taxon>Glomeromycetes</taxon>
        <taxon>Diversisporales</taxon>
        <taxon>Gigasporaceae</taxon>
        <taxon>Cetraspora</taxon>
    </lineage>
</organism>
<feature type="non-terminal residue" evidence="8">
    <location>
        <position position="694"/>
    </location>
</feature>
<feature type="compositionally biased region" description="Polar residues" evidence="6">
    <location>
        <begin position="603"/>
        <end position="617"/>
    </location>
</feature>
<feature type="compositionally biased region" description="Acidic residues" evidence="6">
    <location>
        <begin position="618"/>
        <end position="634"/>
    </location>
</feature>
<dbReference type="SUPFAM" id="SSF140996">
    <property type="entry name" value="Hermes dimerisation domain"/>
    <property type="match status" value="1"/>
</dbReference>
<dbReference type="InterPro" id="IPR008906">
    <property type="entry name" value="HATC_C_dom"/>
</dbReference>
<dbReference type="GO" id="GO:0046983">
    <property type="term" value="F:protein dimerization activity"/>
    <property type="evidence" value="ECO:0007669"/>
    <property type="project" value="InterPro"/>
</dbReference>
<proteinExistence type="predicted"/>
<evidence type="ECO:0000313" key="9">
    <source>
        <dbReference type="Proteomes" id="UP000789759"/>
    </source>
</evidence>
<evidence type="ECO:0000256" key="6">
    <source>
        <dbReference type="SAM" id="MobiDB-lite"/>
    </source>
</evidence>
<dbReference type="InterPro" id="IPR052035">
    <property type="entry name" value="ZnF_BED_domain_contain"/>
</dbReference>
<accession>A0A9N9HDT3</accession>
<keyword evidence="4" id="KW-0862">Zinc</keyword>
<dbReference type="Proteomes" id="UP000789759">
    <property type="component" value="Unassembled WGS sequence"/>
</dbReference>
<keyword evidence="5" id="KW-0539">Nucleus</keyword>
<dbReference type="GO" id="GO:0008270">
    <property type="term" value="F:zinc ion binding"/>
    <property type="evidence" value="ECO:0007669"/>
    <property type="project" value="UniProtKB-KW"/>
</dbReference>
<comment type="subcellular location">
    <subcellularLocation>
        <location evidence="1">Nucleus</location>
    </subcellularLocation>
</comment>
<evidence type="ECO:0000256" key="1">
    <source>
        <dbReference type="ARBA" id="ARBA00004123"/>
    </source>
</evidence>
<evidence type="ECO:0000256" key="4">
    <source>
        <dbReference type="ARBA" id="ARBA00022833"/>
    </source>
</evidence>
<dbReference type="PANTHER" id="PTHR46481">
    <property type="entry name" value="ZINC FINGER BED DOMAIN-CONTAINING PROTEIN 4"/>
    <property type="match status" value="1"/>
</dbReference>
<dbReference type="AlphaFoldDB" id="A0A9N9HDT3"/>
<keyword evidence="2" id="KW-0479">Metal-binding</keyword>
<evidence type="ECO:0000256" key="3">
    <source>
        <dbReference type="ARBA" id="ARBA00022771"/>
    </source>
</evidence>
<sequence length="694" mass="80495">HMLIVVRCESWIRTDRVQRHWKKCPYWREFWAEEDQEIMMYPDADETTARNVVIALRQTRAQNNTLAMSIVSSGSSARISDASELISVSRNMKRTRTKQPNTSLDTYFVVCQLSPTEQNEFHRRLLRIVVENGLSFQFTETRTFHEFVAFFNTTVKIPSRRTLSKKILKEYAEKLESSQVSALLETQEPATIMFDGWKNVCRQEILGAVILSATNRLYIWGAEDISGTSQKTDNVLNTIRAFLERAKNQNLNVVAMVTDSTSSYASARCSSEYKCVAEQAIEIAVYFTDKRHSKAISLLHNEQQRIYKTIYSFVRPVITRWNSYYYCFTALVRSKRALQSYSILHLNSTELSSKARSAINSTTFWKNVDELADCLLPFVSILDYLQRDAANLFDVIYSFAYVAQQYEDEATGFGYAMLKQLEKCWADWEQPLLFLAVIFNSQFRAHALSNQVFFSIERIANWIEYYYEKWFNKKPKHITLELTEYYMKRGIFTDDRFNNTLEAISEEHNMQDKMSNNVVGLALLRYWEFTALNLKEMGMVAQRLYSIKVNSAPCERLFSRMGWFHNSQRNRLKEECQEKIEMVRNIAIKNQIIGSVNYDTQTSSYEQSESGTLNLNDIENDTNADNSDNDTDGDLTDKPKEISVGTLNTADRLNCHPADHKNSKIELQYLFSRVLTQPSFVRIIEQDVGNVEAT</sequence>
<evidence type="ECO:0000256" key="2">
    <source>
        <dbReference type="ARBA" id="ARBA00022723"/>
    </source>
</evidence>
<keyword evidence="3" id="KW-0863">Zinc-finger</keyword>
<name>A0A9N9HDT3_9GLOM</name>
<comment type="caution">
    <text evidence="8">The sequence shown here is derived from an EMBL/GenBank/DDBJ whole genome shotgun (WGS) entry which is preliminary data.</text>
</comment>
<dbReference type="EMBL" id="CAJVQA010008080">
    <property type="protein sequence ID" value="CAG8666274.1"/>
    <property type="molecule type" value="Genomic_DNA"/>
</dbReference>
<dbReference type="GO" id="GO:0005634">
    <property type="term" value="C:nucleus"/>
    <property type="evidence" value="ECO:0007669"/>
    <property type="project" value="UniProtKB-SubCell"/>
</dbReference>
<dbReference type="SUPFAM" id="SSF53098">
    <property type="entry name" value="Ribonuclease H-like"/>
    <property type="match status" value="1"/>
</dbReference>
<dbReference type="OrthoDB" id="2365019at2759"/>